<reference evidence="3" key="1">
    <citation type="journal article" date="2017" name="Nat. Microbiol.">
        <title>Global analysis of biosynthetic gene clusters reveals vast potential of secondary metabolite production in Penicillium species.</title>
        <authorList>
            <person name="Nielsen J.C."/>
            <person name="Grijseels S."/>
            <person name="Prigent S."/>
            <person name="Ji B."/>
            <person name="Dainat J."/>
            <person name="Nielsen K.F."/>
            <person name="Frisvad J.C."/>
            <person name="Workman M."/>
            <person name="Nielsen J."/>
        </authorList>
    </citation>
    <scope>NUCLEOTIDE SEQUENCE [LARGE SCALE GENOMIC DNA]</scope>
    <source>
        <strain evidence="3">IBT 24891</strain>
    </source>
</reference>
<dbReference type="OrthoDB" id="10253744at2759"/>
<dbReference type="EMBL" id="MLKD01000009">
    <property type="protein sequence ID" value="OQE23119.1"/>
    <property type="molecule type" value="Genomic_DNA"/>
</dbReference>
<dbReference type="STRING" id="303698.A0A1V6TBA9"/>
<feature type="region of interest" description="Disordered" evidence="1">
    <location>
        <begin position="1"/>
        <end position="25"/>
    </location>
</feature>
<accession>A0A1V6TBA9</accession>
<keyword evidence="3" id="KW-1185">Reference proteome</keyword>
<dbReference type="SUPFAM" id="SSF52833">
    <property type="entry name" value="Thioredoxin-like"/>
    <property type="match status" value="1"/>
</dbReference>
<dbReference type="Pfam" id="PF06999">
    <property type="entry name" value="Suc_Fer-like"/>
    <property type="match status" value="1"/>
</dbReference>
<feature type="compositionally biased region" description="Low complexity" evidence="1">
    <location>
        <begin position="9"/>
        <end position="22"/>
    </location>
</feature>
<dbReference type="Gene3D" id="3.40.30.10">
    <property type="entry name" value="Glutaredoxin"/>
    <property type="match status" value="1"/>
</dbReference>
<dbReference type="AlphaFoldDB" id="A0A1V6TBA9"/>
<protein>
    <submittedName>
        <fullName evidence="2">Uncharacterized protein</fullName>
    </submittedName>
</protein>
<dbReference type="CDD" id="cd03062">
    <property type="entry name" value="TRX_Fd_Sucrase"/>
    <property type="match status" value="1"/>
</dbReference>
<dbReference type="InterPro" id="IPR009737">
    <property type="entry name" value="Aim32/Apd1-like"/>
</dbReference>
<evidence type="ECO:0000313" key="2">
    <source>
        <dbReference type="EMBL" id="OQE23119.1"/>
    </source>
</evidence>
<dbReference type="PANTHER" id="PTHR31902">
    <property type="entry name" value="ACTIN PATCHES DISTAL PROTEIN 1"/>
    <property type="match status" value="1"/>
</dbReference>
<gene>
    <name evidence="2" type="ORF">PENSTE_c009G00971</name>
</gene>
<feature type="region of interest" description="Disordered" evidence="1">
    <location>
        <begin position="190"/>
        <end position="232"/>
    </location>
</feature>
<dbReference type="PANTHER" id="PTHR31902:SF14">
    <property type="entry name" value="ACTIN PATCHES DISTAL PROTEIN 1"/>
    <property type="match status" value="1"/>
</dbReference>
<sequence>MHLFRRTTSSLFSSSNVSPASSKTDITTDAVGDNTLATEGFQTVTSSDKLFKKPEPTTDGEECLHDCTTCTVKYPAKFDVDLEDELYGKVNGWSTHILVATGKSDWVRDVADEKGSIMEAIEKGGIEPSNGRLKLSASNMPVPDEYHMHEPGEQPTDVLLLPSFTIVENVTPQLAPDLIEHFVNHSLTTTTPLGALPEKKDENGVKPLEQEQQQQEQPPHPSNTSITSTPLTSHPCPHAAVILLCSQRTRDARCGQSAPLLRKEFERHLRPLGLYRDMDDQRPGGVGIYFINHVGGHKYSANVIVYRRRDFDWYKREETRNEDEEEGASQGIWLARVRPEECENIIRYTVLQGKVLKPESQLRAGFDRQRGLTSW</sequence>
<evidence type="ECO:0000313" key="3">
    <source>
        <dbReference type="Proteomes" id="UP000191285"/>
    </source>
</evidence>
<feature type="compositionally biased region" description="Polar residues" evidence="1">
    <location>
        <begin position="222"/>
        <end position="232"/>
    </location>
</feature>
<dbReference type="Proteomes" id="UP000191285">
    <property type="component" value="Unassembled WGS sequence"/>
</dbReference>
<comment type="caution">
    <text evidence="2">The sequence shown here is derived from an EMBL/GenBank/DDBJ whole genome shotgun (WGS) entry which is preliminary data.</text>
</comment>
<dbReference type="InterPro" id="IPR036249">
    <property type="entry name" value="Thioredoxin-like_sf"/>
</dbReference>
<proteinExistence type="predicted"/>
<evidence type="ECO:0000256" key="1">
    <source>
        <dbReference type="SAM" id="MobiDB-lite"/>
    </source>
</evidence>
<organism evidence="2 3">
    <name type="scientific">Penicillium steckii</name>
    <dbReference type="NCBI Taxonomy" id="303698"/>
    <lineage>
        <taxon>Eukaryota</taxon>
        <taxon>Fungi</taxon>
        <taxon>Dikarya</taxon>
        <taxon>Ascomycota</taxon>
        <taxon>Pezizomycotina</taxon>
        <taxon>Eurotiomycetes</taxon>
        <taxon>Eurotiomycetidae</taxon>
        <taxon>Eurotiales</taxon>
        <taxon>Aspergillaceae</taxon>
        <taxon>Penicillium</taxon>
    </lineage>
</organism>
<name>A0A1V6TBA9_9EURO</name>